<accession>A0A7C3MB44</accession>
<keyword evidence="2" id="KW-0249">Electron transport</keyword>
<evidence type="ECO:0000313" key="6">
    <source>
        <dbReference type="EMBL" id="HFW32858.1"/>
    </source>
</evidence>
<dbReference type="Gene3D" id="3.40.30.10">
    <property type="entry name" value="Glutaredoxin"/>
    <property type="match status" value="1"/>
</dbReference>
<dbReference type="AlphaFoldDB" id="A0A7C3MB44"/>
<dbReference type="EMBL" id="DTLB01000046">
    <property type="protein sequence ID" value="HFW32858.1"/>
    <property type="molecule type" value="Genomic_DNA"/>
</dbReference>
<evidence type="ECO:0000256" key="3">
    <source>
        <dbReference type="ARBA" id="ARBA00023157"/>
    </source>
</evidence>
<dbReference type="CDD" id="cd02947">
    <property type="entry name" value="TRX_family"/>
    <property type="match status" value="1"/>
</dbReference>
<dbReference type="GO" id="GO:0045454">
    <property type="term" value="P:cell redox homeostasis"/>
    <property type="evidence" value="ECO:0007669"/>
    <property type="project" value="TreeGrafter"/>
</dbReference>
<keyword evidence="3" id="KW-1015">Disulfide bond</keyword>
<dbReference type="FunFam" id="3.40.30.10:FF:000001">
    <property type="entry name" value="Thioredoxin"/>
    <property type="match status" value="1"/>
</dbReference>
<name>A0A7C3MB44_ARCFL</name>
<dbReference type="InterPro" id="IPR005746">
    <property type="entry name" value="Thioredoxin"/>
</dbReference>
<dbReference type="GO" id="GO:0005829">
    <property type="term" value="C:cytosol"/>
    <property type="evidence" value="ECO:0007669"/>
    <property type="project" value="TreeGrafter"/>
</dbReference>
<gene>
    <name evidence="6" type="primary">trxA</name>
    <name evidence="6" type="ORF">ENW66_07940</name>
</gene>
<dbReference type="PROSITE" id="PS51352">
    <property type="entry name" value="THIOREDOXIN_2"/>
    <property type="match status" value="1"/>
</dbReference>
<feature type="domain" description="Thioredoxin" evidence="5">
    <location>
        <begin position="5"/>
        <end position="134"/>
    </location>
</feature>
<protein>
    <submittedName>
        <fullName evidence="6">Thioredoxin</fullName>
    </submittedName>
</protein>
<dbReference type="NCBIfam" id="TIGR01068">
    <property type="entry name" value="thioredoxin"/>
    <property type="match status" value="1"/>
</dbReference>
<sequence>MDELELIRQKKIREMMQKMSGEEKAKNVLNSPVKLTSSNFNEIIKNNENVVVDFWAEWCMPCRMIAPVVEELAKEYAGKVVFGKLNTDENPAIASRYGISAIPTLIFFKKGKPVDQIVGAMPKSELKRWVERNI</sequence>
<evidence type="ECO:0000256" key="1">
    <source>
        <dbReference type="ARBA" id="ARBA00022448"/>
    </source>
</evidence>
<dbReference type="PANTHER" id="PTHR45663">
    <property type="entry name" value="GEO12009P1"/>
    <property type="match status" value="1"/>
</dbReference>
<dbReference type="Pfam" id="PF00085">
    <property type="entry name" value="Thioredoxin"/>
    <property type="match status" value="1"/>
</dbReference>
<dbReference type="InterPro" id="IPR013766">
    <property type="entry name" value="Thioredoxin_domain"/>
</dbReference>
<reference evidence="6" key="1">
    <citation type="journal article" date="2020" name="mSystems">
        <title>Genome- and Community-Level Interaction Insights into Carbon Utilization and Element Cycling Functions of Hydrothermarchaeota in Hydrothermal Sediment.</title>
        <authorList>
            <person name="Zhou Z."/>
            <person name="Liu Y."/>
            <person name="Xu W."/>
            <person name="Pan J."/>
            <person name="Luo Z.H."/>
            <person name="Li M."/>
        </authorList>
    </citation>
    <scope>NUCLEOTIDE SEQUENCE [LARGE SCALE GENOMIC DNA]</scope>
    <source>
        <strain evidence="6">SpSt-87</strain>
    </source>
</reference>
<evidence type="ECO:0000256" key="2">
    <source>
        <dbReference type="ARBA" id="ARBA00022982"/>
    </source>
</evidence>
<evidence type="ECO:0000259" key="5">
    <source>
        <dbReference type="PROSITE" id="PS51352"/>
    </source>
</evidence>
<evidence type="ECO:0000256" key="4">
    <source>
        <dbReference type="ARBA" id="ARBA00023284"/>
    </source>
</evidence>
<keyword evidence="4" id="KW-0676">Redox-active center</keyword>
<proteinExistence type="predicted"/>
<dbReference type="PRINTS" id="PR00421">
    <property type="entry name" value="THIOREDOXIN"/>
</dbReference>
<dbReference type="PANTHER" id="PTHR45663:SF11">
    <property type="entry name" value="GEO12009P1"/>
    <property type="match status" value="1"/>
</dbReference>
<dbReference type="SUPFAM" id="SSF52833">
    <property type="entry name" value="Thioredoxin-like"/>
    <property type="match status" value="1"/>
</dbReference>
<dbReference type="InterPro" id="IPR036249">
    <property type="entry name" value="Thioredoxin-like_sf"/>
</dbReference>
<keyword evidence="1" id="KW-0813">Transport</keyword>
<dbReference type="GO" id="GO:0015035">
    <property type="term" value="F:protein-disulfide reductase activity"/>
    <property type="evidence" value="ECO:0007669"/>
    <property type="project" value="InterPro"/>
</dbReference>
<organism evidence="6">
    <name type="scientific">Archaeoglobus fulgidus</name>
    <dbReference type="NCBI Taxonomy" id="2234"/>
    <lineage>
        <taxon>Archaea</taxon>
        <taxon>Methanobacteriati</taxon>
        <taxon>Methanobacteriota</taxon>
        <taxon>Archaeoglobi</taxon>
        <taxon>Archaeoglobales</taxon>
        <taxon>Archaeoglobaceae</taxon>
        <taxon>Archaeoglobus</taxon>
    </lineage>
</organism>
<comment type="caution">
    <text evidence="6">The sequence shown here is derived from an EMBL/GenBank/DDBJ whole genome shotgun (WGS) entry which is preliminary data.</text>
</comment>